<dbReference type="GO" id="GO:0005789">
    <property type="term" value="C:endoplasmic reticulum membrane"/>
    <property type="evidence" value="ECO:0007669"/>
    <property type="project" value="TreeGrafter"/>
</dbReference>
<evidence type="ECO:0000256" key="9">
    <source>
        <dbReference type="ARBA" id="ARBA00023157"/>
    </source>
</evidence>
<protein>
    <submittedName>
        <fullName evidence="15">Vesicular integral-membrane protein VIP36</fullName>
    </submittedName>
</protein>
<keyword evidence="9" id="KW-1015">Disulfide bond</keyword>
<evidence type="ECO:0000256" key="11">
    <source>
        <dbReference type="ARBA" id="ARBA00046288"/>
    </source>
</evidence>
<evidence type="ECO:0000256" key="10">
    <source>
        <dbReference type="ARBA" id="ARBA00023180"/>
    </source>
</evidence>
<dbReference type="GO" id="GO:0000139">
    <property type="term" value="C:Golgi membrane"/>
    <property type="evidence" value="ECO:0007669"/>
    <property type="project" value="UniProtKB-SubCell"/>
</dbReference>
<feature type="signal peptide" evidence="13">
    <location>
        <begin position="1"/>
        <end position="24"/>
    </location>
</feature>
<evidence type="ECO:0000256" key="13">
    <source>
        <dbReference type="SAM" id="SignalP"/>
    </source>
</evidence>
<evidence type="ECO:0000256" key="4">
    <source>
        <dbReference type="ARBA" id="ARBA00022729"/>
    </source>
</evidence>
<evidence type="ECO:0000256" key="5">
    <source>
        <dbReference type="ARBA" id="ARBA00022734"/>
    </source>
</evidence>
<sequence length="308" mass="34720">MGNFGVFVRTAAVLLVFQLFEVLCDITDGNTEHLKREHSLMKPYQGVGNSPSSQWDFWGSTLVTSSYVRLTSDEKSKQGSIWNTVPCHLKDWEMHVQFKIHGSGKKSLHGDGIALWYTKDKLHPGPVFSNNAQFHGLAVFVDTYSNDDATDRSFPFISAMVNNGSVNYDHGKDGRSSELGGCSAEIRNKDHDTYLAIRYSKGRLTLMIDVEDKNEWRECIDIGGMYQLMVEHTPEEESEDWTKIEPSVSLLKSPKDNIDDPTGNFRGTPLTGWKVFLLLLCALLGIVVCAVVGAVVFQKRQERNKRFY</sequence>
<dbReference type="SUPFAM" id="SSF49899">
    <property type="entry name" value="Concanavalin A-like lectins/glucanases"/>
    <property type="match status" value="1"/>
</dbReference>
<keyword evidence="3" id="KW-0479">Metal-binding</keyword>
<keyword evidence="7" id="KW-0333">Golgi apparatus</keyword>
<dbReference type="GO" id="GO:0030134">
    <property type="term" value="C:COPII-coated ER to Golgi transport vesicle"/>
    <property type="evidence" value="ECO:0007669"/>
    <property type="project" value="TreeGrafter"/>
</dbReference>
<feature type="transmembrane region" description="Helical" evidence="12">
    <location>
        <begin position="275"/>
        <end position="297"/>
    </location>
</feature>
<keyword evidence="5" id="KW-0430">Lectin</keyword>
<evidence type="ECO:0000256" key="7">
    <source>
        <dbReference type="ARBA" id="ARBA00023034"/>
    </source>
</evidence>
<feature type="domain" description="L-type lectin-like" evidence="14">
    <location>
        <begin position="32"/>
        <end position="258"/>
    </location>
</feature>
<keyword evidence="16" id="KW-1185">Reference proteome</keyword>
<accession>A0AAD9CMH0</accession>
<keyword evidence="4 13" id="KW-0732">Signal</keyword>
<dbReference type="InterPro" id="IPR005052">
    <property type="entry name" value="Lectin_leg"/>
</dbReference>
<evidence type="ECO:0000259" key="14">
    <source>
        <dbReference type="PROSITE" id="PS51328"/>
    </source>
</evidence>
<name>A0AAD9CMH0_DISEL</name>
<evidence type="ECO:0000256" key="8">
    <source>
        <dbReference type="ARBA" id="ARBA00023136"/>
    </source>
</evidence>
<reference evidence="15" key="1">
    <citation type="submission" date="2023-04" db="EMBL/GenBank/DDBJ databases">
        <title>Chromosome-level genome of Chaenocephalus aceratus.</title>
        <authorList>
            <person name="Park H."/>
        </authorList>
    </citation>
    <scope>NUCLEOTIDE SEQUENCE</scope>
    <source>
        <strain evidence="15">DE</strain>
        <tissue evidence="15">Muscle</tissue>
    </source>
</reference>
<dbReference type="InterPro" id="IPR051136">
    <property type="entry name" value="Intracellular_Lectin-GPT"/>
</dbReference>
<keyword evidence="10" id="KW-0325">Glycoprotein</keyword>
<feature type="chain" id="PRO_5041935499" evidence="13">
    <location>
        <begin position="25"/>
        <end position="308"/>
    </location>
</feature>
<dbReference type="InterPro" id="IPR013320">
    <property type="entry name" value="ConA-like_dom_sf"/>
</dbReference>
<evidence type="ECO:0000256" key="12">
    <source>
        <dbReference type="SAM" id="Phobius"/>
    </source>
</evidence>
<dbReference type="PROSITE" id="PS51328">
    <property type="entry name" value="L_LECTIN_LIKE"/>
    <property type="match status" value="1"/>
</dbReference>
<dbReference type="GO" id="GO:0046872">
    <property type="term" value="F:metal ion binding"/>
    <property type="evidence" value="ECO:0007669"/>
    <property type="project" value="UniProtKB-KW"/>
</dbReference>
<dbReference type="AlphaFoldDB" id="A0AAD9CMH0"/>
<evidence type="ECO:0000256" key="3">
    <source>
        <dbReference type="ARBA" id="ARBA00022723"/>
    </source>
</evidence>
<evidence type="ECO:0000313" key="15">
    <source>
        <dbReference type="EMBL" id="KAK1904530.1"/>
    </source>
</evidence>
<evidence type="ECO:0000256" key="1">
    <source>
        <dbReference type="ARBA" id="ARBA00004194"/>
    </source>
</evidence>
<evidence type="ECO:0000313" key="16">
    <source>
        <dbReference type="Proteomes" id="UP001228049"/>
    </source>
</evidence>
<evidence type="ECO:0000256" key="2">
    <source>
        <dbReference type="ARBA" id="ARBA00022692"/>
    </source>
</evidence>
<dbReference type="PANTHER" id="PTHR12223">
    <property type="entry name" value="VESICULAR MANNOSE-BINDING LECTIN"/>
    <property type="match status" value="1"/>
</dbReference>
<keyword evidence="8 12" id="KW-0472">Membrane</keyword>
<dbReference type="Pfam" id="PF03388">
    <property type="entry name" value="Lectin_leg-like"/>
    <property type="match status" value="1"/>
</dbReference>
<dbReference type="Proteomes" id="UP001228049">
    <property type="component" value="Unassembled WGS sequence"/>
</dbReference>
<dbReference type="GO" id="GO:0005793">
    <property type="term" value="C:endoplasmic reticulum-Golgi intermediate compartment"/>
    <property type="evidence" value="ECO:0007669"/>
    <property type="project" value="TreeGrafter"/>
</dbReference>
<gene>
    <name evidence="15" type="ORF">KUDE01_011712</name>
</gene>
<dbReference type="GO" id="GO:0005537">
    <property type="term" value="F:D-mannose binding"/>
    <property type="evidence" value="ECO:0007669"/>
    <property type="project" value="TreeGrafter"/>
</dbReference>
<proteinExistence type="predicted"/>
<comment type="caution">
    <text evidence="15">The sequence shown here is derived from an EMBL/GenBank/DDBJ whole genome shotgun (WGS) entry which is preliminary data.</text>
</comment>
<dbReference type="GO" id="GO:0006888">
    <property type="term" value="P:endoplasmic reticulum to Golgi vesicle-mediated transport"/>
    <property type="evidence" value="ECO:0007669"/>
    <property type="project" value="TreeGrafter"/>
</dbReference>
<organism evidence="15 16">
    <name type="scientific">Dissostichus eleginoides</name>
    <name type="common">Patagonian toothfish</name>
    <name type="synonym">Dissostichus amissus</name>
    <dbReference type="NCBI Taxonomy" id="100907"/>
    <lineage>
        <taxon>Eukaryota</taxon>
        <taxon>Metazoa</taxon>
        <taxon>Chordata</taxon>
        <taxon>Craniata</taxon>
        <taxon>Vertebrata</taxon>
        <taxon>Euteleostomi</taxon>
        <taxon>Actinopterygii</taxon>
        <taxon>Neopterygii</taxon>
        <taxon>Teleostei</taxon>
        <taxon>Neoteleostei</taxon>
        <taxon>Acanthomorphata</taxon>
        <taxon>Eupercaria</taxon>
        <taxon>Perciformes</taxon>
        <taxon>Notothenioidei</taxon>
        <taxon>Nototheniidae</taxon>
        <taxon>Dissostichus</taxon>
    </lineage>
</organism>
<keyword evidence="2 12" id="KW-0812">Transmembrane</keyword>
<evidence type="ECO:0000256" key="6">
    <source>
        <dbReference type="ARBA" id="ARBA00022989"/>
    </source>
</evidence>
<dbReference type="FunFam" id="2.60.120.200:FF:000017">
    <property type="entry name" value="Vesicular integral-membrane protein VIP36"/>
    <property type="match status" value="1"/>
</dbReference>
<comment type="subcellular location">
    <subcellularLocation>
        <location evidence="11">Endomembrane system</location>
        <topology evidence="11">Single-pass type I membrane protein</topology>
    </subcellularLocation>
    <subcellularLocation>
        <location evidence="1">Golgi apparatus membrane</location>
        <topology evidence="1">Single-pass membrane protein</topology>
    </subcellularLocation>
</comment>
<keyword evidence="6 12" id="KW-1133">Transmembrane helix</keyword>
<dbReference type="Gene3D" id="2.60.120.200">
    <property type="match status" value="1"/>
</dbReference>
<dbReference type="EMBL" id="JASDAP010000004">
    <property type="protein sequence ID" value="KAK1904530.1"/>
    <property type="molecule type" value="Genomic_DNA"/>
</dbReference>
<dbReference type="PANTHER" id="PTHR12223:SF36">
    <property type="entry name" value="VESICULAR INTEGRAL-MEMBRANE PROTEIN VIP36"/>
    <property type="match status" value="1"/>
</dbReference>